<evidence type="ECO:0000256" key="6">
    <source>
        <dbReference type="ARBA" id="ARBA00022840"/>
    </source>
</evidence>
<keyword evidence="3" id="KW-0808">Transferase</keyword>
<feature type="domain" description="Protein kinase" evidence="9">
    <location>
        <begin position="1"/>
        <end position="168"/>
    </location>
</feature>
<comment type="catalytic activity">
    <reaction evidence="7">
        <text>L-threonyl-[protein] + ATP = O-phospho-L-threonyl-[protein] + ADP + H(+)</text>
        <dbReference type="Rhea" id="RHEA:46608"/>
        <dbReference type="Rhea" id="RHEA-COMP:11060"/>
        <dbReference type="Rhea" id="RHEA-COMP:11605"/>
        <dbReference type="ChEBI" id="CHEBI:15378"/>
        <dbReference type="ChEBI" id="CHEBI:30013"/>
        <dbReference type="ChEBI" id="CHEBI:30616"/>
        <dbReference type="ChEBI" id="CHEBI:61977"/>
        <dbReference type="ChEBI" id="CHEBI:456216"/>
        <dbReference type="EC" id="2.7.11.22"/>
    </reaction>
</comment>
<evidence type="ECO:0000256" key="1">
    <source>
        <dbReference type="ARBA" id="ARBA00012425"/>
    </source>
</evidence>
<keyword evidence="2" id="KW-0723">Serine/threonine-protein kinase</keyword>
<evidence type="ECO:0000256" key="7">
    <source>
        <dbReference type="ARBA" id="ARBA00047811"/>
    </source>
</evidence>
<dbReference type="PROSITE" id="PS50011">
    <property type="entry name" value="PROTEIN_KINASE_DOM"/>
    <property type="match status" value="1"/>
</dbReference>
<evidence type="ECO:0000256" key="5">
    <source>
        <dbReference type="ARBA" id="ARBA00022777"/>
    </source>
</evidence>
<dbReference type="InterPro" id="IPR011009">
    <property type="entry name" value="Kinase-like_dom_sf"/>
</dbReference>
<dbReference type="AlphaFoldDB" id="A0AAE1SIZ8"/>
<evidence type="ECO:0000256" key="4">
    <source>
        <dbReference type="ARBA" id="ARBA00022741"/>
    </source>
</evidence>
<organism evidence="10 11">
    <name type="scientific">Anisodus tanguticus</name>
    <dbReference type="NCBI Taxonomy" id="243964"/>
    <lineage>
        <taxon>Eukaryota</taxon>
        <taxon>Viridiplantae</taxon>
        <taxon>Streptophyta</taxon>
        <taxon>Embryophyta</taxon>
        <taxon>Tracheophyta</taxon>
        <taxon>Spermatophyta</taxon>
        <taxon>Magnoliopsida</taxon>
        <taxon>eudicotyledons</taxon>
        <taxon>Gunneridae</taxon>
        <taxon>Pentapetalae</taxon>
        <taxon>asterids</taxon>
        <taxon>lamiids</taxon>
        <taxon>Solanales</taxon>
        <taxon>Solanaceae</taxon>
        <taxon>Solanoideae</taxon>
        <taxon>Hyoscyameae</taxon>
        <taxon>Anisodus</taxon>
    </lineage>
</organism>
<comment type="catalytic activity">
    <reaction evidence="8">
        <text>L-seryl-[protein] + ATP = O-phospho-L-seryl-[protein] + ADP + H(+)</text>
        <dbReference type="Rhea" id="RHEA:17989"/>
        <dbReference type="Rhea" id="RHEA-COMP:9863"/>
        <dbReference type="Rhea" id="RHEA-COMP:11604"/>
        <dbReference type="ChEBI" id="CHEBI:15378"/>
        <dbReference type="ChEBI" id="CHEBI:29999"/>
        <dbReference type="ChEBI" id="CHEBI:30616"/>
        <dbReference type="ChEBI" id="CHEBI:83421"/>
        <dbReference type="ChEBI" id="CHEBI:456216"/>
        <dbReference type="EC" id="2.7.11.22"/>
    </reaction>
</comment>
<dbReference type="EC" id="2.7.11.22" evidence="1"/>
<dbReference type="GO" id="GO:0005524">
    <property type="term" value="F:ATP binding"/>
    <property type="evidence" value="ECO:0007669"/>
    <property type="project" value="UniProtKB-KW"/>
</dbReference>
<dbReference type="PANTHER" id="PTHR24056">
    <property type="entry name" value="CELL DIVISION PROTEIN KINASE"/>
    <property type="match status" value="1"/>
</dbReference>
<proteinExistence type="predicted"/>
<accession>A0AAE1SIZ8</accession>
<evidence type="ECO:0000256" key="3">
    <source>
        <dbReference type="ARBA" id="ARBA00022679"/>
    </source>
</evidence>
<protein>
    <recommendedName>
        <fullName evidence="1">cyclin-dependent kinase</fullName>
        <ecNumber evidence="1">2.7.11.22</ecNumber>
    </recommendedName>
</protein>
<name>A0AAE1SIZ8_9SOLA</name>
<reference evidence="10" key="1">
    <citation type="submission" date="2023-12" db="EMBL/GenBank/DDBJ databases">
        <title>Genome assembly of Anisodus tanguticus.</title>
        <authorList>
            <person name="Wang Y.-J."/>
        </authorList>
    </citation>
    <scope>NUCLEOTIDE SEQUENCE</scope>
    <source>
        <strain evidence="10">KB-2021</strain>
        <tissue evidence="10">Leaf</tissue>
    </source>
</reference>
<evidence type="ECO:0000259" key="9">
    <source>
        <dbReference type="PROSITE" id="PS50011"/>
    </source>
</evidence>
<evidence type="ECO:0000313" key="10">
    <source>
        <dbReference type="EMBL" id="KAK4370248.1"/>
    </source>
</evidence>
<dbReference type="GO" id="GO:0004693">
    <property type="term" value="F:cyclin-dependent protein serine/threonine kinase activity"/>
    <property type="evidence" value="ECO:0007669"/>
    <property type="project" value="UniProtKB-EC"/>
</dbReference>
<evidence type="ECO:0000256" key="2">
    <source>
        <dbReference type="ARBA" id="ARBA00022527"/>
    </source>
</evidence>
<dbReference type="InterPro" id="IPR050108">
    <property type="entry name" value="CDK"/>
</dbReference>
<dbReference type="SUPFAM" id="SSF56112">
    <property type="entry name" value="Protein kinase-like (PK-like)"/>
    <property type="match status" value="1"/>
</dbReference>
<dbReference type="Pfam" id="PF00069">
    <property type="entry name" value="Pkinase"/>
    <property type="match status" value="1"/>
</dbReference>
<comment type="caution">
    <text evidence="10">The sequence shown here is derived from an EMBL/GenBank/DDBJ whole genome shotgun (WGS) entry which is preliminary data.</text>
</comment>
<keyword evidence="11" id="KW-1185">Reference proteome</keyword>
<evidence type="ECO:0000313" key="11">
    <source>
        <dbReference type="Proteomes" id="UP001291623"/>
    </source>
</evidence>
<gene>
    <name evidence="10" type="ORF">RND71_009723</name>
</gene>
<dbReference type="InterPro" id="IPR000719">
    <property type="entry name" value="Prot_kinase_dom"/>
</dbReference>
<dbReference type="Proteomes" id="UP001291623">
    <property type="component" value="Unassembled WGS sequence"/>
</dbReference>
<keyword evidence="4" id="KW-0547">Nucleotide-binding</keyword>
<dbReference type="GO" id="GO:0005634">
    <property type="term" value="C:nucleus"/>
    <property type="evidence" value="ECO:0007669"/>
    <property type="project" value="TreeGrafter"/>
</dbReference>
<evidence type="ECO:0000256" key="8">
    <source>
        <dbReference type="ARBA" id="ARBA00048367"/>
    </source>
</evidence>
<keyword evidence="5" id="KW-0418">Kinase</keyword>
<keyword evidence="6" id="KW-0067">ATP-binding</keyword>
<sequence>MSEVSIFSDAKSVACRSVSHSGSGHPSHLNPIQKQGDLVQELLRELDELRSRSLDDVDRDSNVQDGYTSCLATCTTSDIEDPLKGSYSYDVEEGETDGFATLTSCVGTRCFRAPELLYGSTSYGPEINLWSLGCIFAELLINWAGFSVCLGTCLKKSGLVVNIFLITK</sequence>
<dbReference type="EMBL" id="JAVYJV010000005">
    <property type="protein sequence ID" value="KAK4370248.1"/>
    <property type="molecule type" value="Genomic_DNA"/>
</dbReference>
<dbReference type="Gene3D" id="1.10.510.10">
    <property type="entry name" value="Transferase(Phosphotransferase) domain 1"/>
    <property type="match status" value="1"/>
</dbReference>
<dbReference type="PANTHER" id="PTHR24056:SF171">
    <property type="entry name" value="CYCLIN-DEPENDENT KINASE 20"/>
    <property type="match status" value="1"/>
</dbReference>